<keyword evidence="4" id="KW-0808">Transferase</keyword>
<dbReference type="HOGENOM" id="CLU_000445_114_39_0"/>
<keyword evidence="7" id="KW-0067">ATP-binding</keyword>
<dbReference type="InterPro" id="IPR000014">
    <property type="entry name" value="PAS"/>
</dbReference>
<comment type="catalytic activity">
    <reaction evidence="1">
        <text>ATP + protein L-histidine = ADP + protein N-phospho-L-histidine.</text>
        <dbReference type="EC" id="2.7.13.3"/>
    </reaction>
</comment>
<dbReference type="Pfam" id="PF08448">
    <property type="entry name" value="PAS_4"/>
    <property type="match status" value="1"/>
</dbReference>
<dbReference type="PANTHER" id="PTHR43065:SF10">
    <property type="entry name" value="PEROXIDE STRESS-ACTIVATED HISTIDINE KINASE MAK3"/>
    <property type="match status" value="1"/>
</dbReference>
<keyword evidence="9" id="KW-0472">Membrane</keyword>
<feature type="transmembrane region" description="Helical" evidence="9">
    <location>
        <begin position="170"/>
        <end position="192"/>
    </location>
</feature>
<dbReference type="EMBL" id="DF820458">
    <property type="protein sequence ID" value="GAK51963.1"/>
    <property type="molecule type" value="Genomic_DNA"/>
</dbReference>
<dbReference type="SMART" id="SM00086">
    <property type="entry name" value="PAC"/>
    <property type="match status" value="1"/>
</dbReference>
<dbReference type="SMART" id="SM00388">
    <property type="entry name" value="HisKA"/>
    <property type="match status" value="1"/>
</dbReference>
<dbReference type="PROSITE" id="PS50113">
    <property type="entry name" value="PAC"/>
    <property type="match status" value="1"/>
</dbReference>
<dbReference type="Pfam" id="PF02518">
    <property type="entry name" value="HATPase_c"/>
    <property type="match status" value="1"/>
</dbReference>
<keyword evidence="8" id="KW-0902">Two-component regulatory system</keyword>
<dbReference type="Proteomes" id="UP000030700">
    <property type="component" value="Unassembled WGS sequence"/>
</dbReference>
<dbReference type="SMART" id="SM00091">
    <property type="entry name" value="PAS"/>
    <property type="match status" value="1"/>
</dbReference>
<evidence type="ECO:0000256" key="6">
    <source>
        <dbReference type="ARBA" id="ARBA00022777"/>
    </source>
</evidence>
<dbReference type="InterPro" id="IPR013656">
    <property type="entry name" value="PAS_4"/>
</dbReference>
<gene>
    <name evidence="13" type="ORF">U14_03209</name>
</gene>
<evidence type="ECO:0000256" key="8">
    <source>
        <dbReference type="ARBA" id="ARBA00023012"/>
    </source>
</evidence>
<dbReference type="InterPro" id="IPR035965">
    <property type="entry name" value="PAS-like_dom_sf"/>
</dbReference>
<dbReference type="InterPro" id="IPR001610">
    <property type="entry name" value="PAC"/>
</dbReference>
<feature type="transmembrane region" description="Helical" evidence="9">
    <location>
        <begin position="109"/>
        <end position="126"/>
    </location>
</feature>
<organism evidence="13">
    <name type="scientific">Candidatus Moduliflexus flocculans</name>
    <dbReference type="NCBI Taxonomy" id="1499966"/>
    <lineage>
        <taxon>Bacteria</taxon>
        <taxon>Candidatus Moduliflexota</taxon>
        <taxon>Candidatus Moduliflexia</taxon>
        <taxon>Candidatus Moduliflexales</taxon>
        <taxon>Candidatus Moduliflexaceae</taxon>
    </lineage>
</organism>
<evidence type="ECO:0000259" key="10">
    <source>
        <dbReference type="PROSITE" id="PS50109"/>
    </source>
</evidence>
<feature type="domain" description="Histidine kinase" evidence="10">
    <location>
        <begin position="349"/>
        <end position="571"/>
    </location>
</feature>
<dbReference type="Pfam" id="PF25323">
    <property type="entry name" value="6TM_PilS"/>
    <property type="match status" value="1"/>
</dbReference>
<evidence type="ECO:0000256" key="3">
    <source>
        <dbReference type="ARBA" id="ARBA00022553"/>
    </source>
</evidence>
<dbReference type="PANTHER" id="PTHR43065">
    <property type="entry name" value="SENSOR HISTIDINE KINASE"/>
    <property type="match status" value="1"/>
</dbReference>
<proteinExistence type="predicted"/>
<keyword evidence="6 13" id="KW-0418">Kinase</keyword>
<keyword evidence="3" id="KW-0597">Phosphoprotein</keyword>
<dbReference type="GO" id="GO:0000155">
    <property type="term" value="F:phosphorelay sensor kinase activity"/>
    <property type="evidence" value="ECO:0007669"/>
    <property type="project" value="InterPro"/>
</dbReference>
<evidence type="ECO:0000313" key="14">
    <source>
        <dbReference type="Proteomes" id="UP000030700"/>
    </source>
</evidence>
<evidence type="ECO:0000256" key="1">
    <source>
        <dbReference type="ARBA" id="ARBA00000085"/>
    </source>
</evidence>
<sequence length="574" mass="65157">MSSLIHQEYPEDTQQEEILLYKIKWLMVFRIVLVTILLGSTIIVQLSIPQSPTLDFLYIFIILSYTFTAITMSWLKRVKRLAQYAYLQIFFDVLFETGIVYITGGVESIFTFTYIATIISAGILLFRRGAFLAASISIIFYGVLIDLQFYRILPIPMSMQFPYSRVDASVIYYNIFLNACAFYLVAFLSGYLSESLKKTHQRLQQTSHDLNELQAFHHNILQSMQSGVLTTDLFGRMTSYNRAAETITGYALGQVYGKHLDEIFPDLDGKAIIENFSTHAELIRRVETKMLTRAGAQVYLGFSLSPFLDNQSKISGLIGIFQDLTELRAMQEQIARTDRLVAIGQLAAGVAHEIRNPLASISGSIQLLRSELTLNPENKALVEIILRESARLDRILSDFLSYARPRPLTFAKSDLMHDVIFPTINLLKRDERFAADKFTIQVDSEPNFPKFVCDAQQLQQVMWNLCLNALQAMPHGGILRLQTSLEMLDKWELNTPEKIDVGVIIVSDTGEGMDDDTLRHIFHPFYTTKASGTGLGLAIVHSIIKNHHGTIRVKSLPHQGARFEVVLPLKQEYW</sequence>
<evidence type="ECO:0000256" key="7">
    <source>
        <dbReference type="ARBA" id="ARBA00022840"/>
    </source>
</evidence>
<dbReference type="Gene3D" id="3.30.565.10">
    <property type="entry name" value="Histidine kinase-like ATPase, C-terminal domain"/>
    <property type="match status" value="1"/>
</dbReference>
<dbReference type="STRING" id="1499966.U14_03209"/>
<keyword evidence="5" id="KW-0547">Nucleotide-binding</keyword>
<dbReference type="Pfam" id="PF00512">
    <property type="entry name" value="HisKA"/>
    <property type="match status" value="1"/>
</dbReference>
<keyword evidence="9" id="KW-1133">Transmembrane helix</keyword>
<dbReference type="NCBIfam" id="TIGR00229">
    <property type="entry name" value="sensory_box"/>
    <property type="match status" value="1"/>
</dbReference>
<protein>
    <recommendedName>
        <fullName evidence="2">histidine kinase</fullName>
        <ecNumber evidence="2">2.7.13.3</ecNumber>
    </recommendedName>
</protein>
<dbReference type="GO" id="GO:0005524">
    <property type="term" value="F:ATP binding"/>
    <property type="evidence" value="ECO:0007669"/>
    <property type="project" value="UniProtKB-KW"/>
</dbReference>
<dbReference type="InterPro" id="IPR005467">
    <property type="entry name" value="His_kinase_dom"/>
</dbReference>
<evidence type="ECO:0000256" key="2">
    <source>
        <dbReference type="ARBA" id="ARBA00012438"/>
    </source>
</evidence>
<keyword evidence="14" id="KW-1185">Reference proteome</keyword>
<feature type="transmembrane region" description="Helical" evidence="9">
    <location>
        <begin position="56"/>
        <end position="75"/>
    </location>
</feature>
<feature type="transmembrane region" description="Helical" evidence="9">
    <location>
        <begin position="25"/>
        <end position="44"/>
    </location>
</feature>
<dbReference type="SMART" id="SM00387">
    <property type="entry name" value="HATPase_c"/>
    <property type="match status" value="1"/>
</dbReference>
<accession>A0A081BNJ7</accession>
<dbReference type="SUPFAM" id="SSF47384">
    <property type="entry name" value="Homodimeric domain of signal transducing histidine kinase"/>
    <property type="match status" value="1"/>
</dbReference>
<evidence type="ECO:0000256" key="5">
    <source>
        <dbReference type="ARBA" id="ARBA00022741"/>
    </source>
</evidence>
<dbReference type="CDD" id="cd00082">
    <property type="entry name" value="HisKA"/>
    <property type="match status" value="1"/>
</dbReference>
<evidence type="ECO:0000256" key="9">
    <source>
        <dbReference type="SAM" id="Phobius"/>
    </source>
</evidence>
<dbReference type="InterPro" id="IPR000700">
    <property type="entry name" value="PAS-assoc_C"/>
</dbReference>
<dbReference type="InterPro" id="IPR003594">
    <property type="entry name" value="HATPase_dom"/>
</dbReference>
<dbReference type="PRINTS" id="PR00344">
    <property type="entry name" value="BCTRLSENSOR"/>
</dbReference>
<evidence type="ECO:0000313" key="13">
    <source>
        <dbReference type="EMBL" id="GAK51963.1"/>
    </source>
</evidence>
<dbReference type="CDD" id="cd00130">
    <property type="entry name" value="PAS"/>
    <property type="match status" value="1"/>
</dbReference>
<reference evidence="13" key="1">
    <citation type="journal article" date="2015" name="PeerJ">
        <title>First genomic representation of candidate bacterial phylum KSB3 points to enhanced environmental sensing as a trigger of wastewater bulking.</title>
        <authorList>
            <person name="Sekiguchi Y."/>
            <person name="Ohashi A."/>
            <person name="Parks D.H."/>
            <person name="Yamauchi T."/>
            <person name="Tyson G.W."/>
            <person name="Hugenholtz P."/>
        </authorList>
    </citation>
    <scope>NUCLEOTIDE SEQUENCE [LARGE SCALE GENOMIC DNA]</scope>
</reference>
<dbReference type="Gene3D" id="3.30.450.20">
    <property type="entry name" value="PAS domain"/>
    <property type="match status" value="1"/>
</dbReference>
<name>A0A081BNJ7_9BACT</name>
<dbReference type="AlphaFoldDB" id="A0A081BNJ7"/>
<evidence type="ECO:0000256" key="4">
    <source>
        <dbReference type="ARBA" id="ARBA00022679"/>
    </source>
</evidence>
<dbReference type="InterPro" id="IPR003661">
    <property type="entry name" value="HisK_dim/P_dom"/>
</dbReference>
<feature type="transmembrane region" description="Helical" evidence="9">
    <location>
        <begin position="131"/>
        <end position="150"/>
    </location>
</feature>
<evidence type="ECO:0000259" key="11">
    <source>
        <dbReference type="PROSITE" id="PS50112"/>
    </source>
</evidence>
<dbReference type="PROSITE" id="PS50109">
    <property type="entry name" value="HIS_KIN"/>
    <property type="match status" value="1"/>
</dbReference>
<dbReference type="SUPFAM" id="SSF55785">
    <property type="entry name" value="PYP-like sensor domain (PAS domain)"/>
    <property type="match status" value="1"/>
</dbReference>
<evidence type="ECO:0000259" key="12">
    <source>
        <dbReference type="PROSITE" id="PS50113"/>
    </source>
</evidence>
<dbReference type="PROSITE" id="PS50112">
    <property type="entry name" value="PAS"/>
    <property type="match status" value="1"/>
</dbReference>
<dbReference type="SUPFAM" id="SSF55874">
    <property type="entry name" value="ATPase domain of HSP90 chaperone/DNA topoisomerase II/histidine kinase"/>
    <property type="match status" value="1"/>
</dbReference>
<dbReference type="EC" id="2.7.13.3" evidence="2"/>
<feature type="domain" description="PAS" evidence="11">
    <location>
        <begin position="213"/>
        <end position="266"/>
    </location>
</feature>
<feature type="domain" description="PAC" evidence="12">
    <location>
        <begin position="284"/>
        <end position="336"/>
    </location>
</feature>
<keyword evidence="9" id="KW-0812">Transmembrane</keyword>
<feature type="transmembrane region" description="Helical" evidence="9">
    <location>
        <begin position="84"/>
        <end position="103"/>
    </location>
</feature>
<dbReference type="InterPro" id="IPR036097">
    <property type="entry name" value="HisK_dim/P_sf"/>
</dbReference>
<dbReference type="Gene3D" id="1.10.287.130">
    <property type="match status" value="1"/>
</dbReference>
<dbReference type="InterPro" id="IPR004358">
    <property type="entry name" value="Sig_transdc_His_kin-like_C"/>
</dbReference>
<dbReference type="InterPro" id="IPR036890">
    <property type="entry name" value="HATPase_C_sf"/>
</dbReference>